<dbReference type="Proteomes" id="UP000541444">
    <property type="component" value="Unassembled WGS sequence"/>
</dbReference>
<gene>
    <name evidence="4" type="ORF">GIB67_020289</name>
</gene>
<feature type="region of interest" description="Disordered" evidence="2">
    <location>
        <begin position="213"/>
        <end position="235"/>
    </location>
</feature>
<organism evidence="4 5">
    <name type="scientific">Kingdonia uniflora</name>
    <dbReference type="NCBI Taxonomy" id="39325"/>
    <lineage>
        <taxon>Eukaryota</taxon>
        <taxon>Viridiplantae</taxon>
        <taxon>Streptophyta</taxon>
        <taxon>Embryophyta</taxon>
        <taxon>Tracheophyta</taxon>
        <taxon>Spermatophyta</taxon>
        <taxon>Magnoliopsida</taxon>
        <taxon>Ranunculales</taxon>
        <taxon>Circaeasteraceae</taxon>
        <taxon>Kingdonia</taxon>
    </lineage>
</organism>
<dbReference type="Gene3D" id="2.120.10.80">
    <property type="entry name" value="Kelch-type beta propeller"/>
    <property type="match status" value="4"/>
</dbReference>
<accession>A0A7J7P3S4</accession>
<dbReference type="PROSITE" id="PS51222">
    <property type="entry name" value="DCD"/>
    <property type="match status" value="3"/>
</dbReference>
<dbReference type="SUPFAM" id="SSF117281">
    <property type="entry name" value="Kelch motif"/>
    <property type="match status" value="1"/>
</dbReference>
<dbReference type="Pfam" id="PF01344">
    <property type="entry name" value="Kelch_1"/>
    <property type="match status" value="9"/>
</dbReference>
<dbReference type="EMBL" id="JACGCM010000304">
    <property type="protein sequence ID" value="KAF6174107.1"/>
    <property type="molecule type" value="Genomic_DNA"/>
</dbReference>
<comment type="caution">
    <text evidence="4">The sequence shown here is derived from an EMBL/GenBank/DDBJ whole genome shotgun (WGS) entry which is preliminary data.</text>
</comment>
<dbReference type="GO" id="GO:0034976">
    <property type="term" value="P:response to endoplasmic reticulum stress"/>
    <property type="evidence" value="ECO:0007669"/>
    <property type="project" value="InterPro"/>
</dbReference>
<dbReference type="InterPro" id="IPR015915">
    <property type="entry name" value="Kelch-typ_b-propeller"/>
</dbReference>
<dbReference type="InterPro" id="IPR006652">
    <property type="entry name" value="Kelch_1"/>
</dbReference>
<feature type="domain" description="DCD" evidence="3">
    <location>
        <begin position="60"/>
        <end position="194"/>
    </location>
</feature>
<protein>
    <recommendedName>
        <fullName evidence="3">DCD domain-containing protein</fullName>
    </recommendedName>
</protein>
<proteinExistence type="predicted"/>
<feature type="coiled-coil region" evidence="1">
    <location>
        <begin position="1927"/>
        <end position="1982"/>
    </location>
</feature>
<feature type="coiled-coil region" evidence="1">
    <location>
        <begin position="1171"/>
        <end position="1219"/>
    </location>
</feature>
<evidence type="ECO:0000259" key="3">
    <source>
        <dbReference type="PROSITE" id="PS51222"/>
    </source>
</evidence>
<reference evidence="4 5" key="1">
    <citation type="journal article" date="2020" name="IScience">
        <title>Genome Sequencing of the Endangered Kingdonia uniflora (Circaeasteraceae, Ranunculales) Reveals Potential Mechanisms of Evolutionary Specialization.</title>
        <authorList>
            <person name="Sun Y."/>
            <person name="Deng T."/>
            <person name="Zhang A."/>
            <person name="Moore M.J."/>
            <person name="Landis J.B."/>
            <person name="Lin N."/>
            <person name="Zhang H."/>
            <person name="Zhang X."/>
            <person name="Huang J."/>
            <person name="Zhang X."/>
            <person name="Sun H."/>
            <person name="Wang H."/>
        </authorList>
    </citation>
    <scope>NUCLEOTIDE SEQUENCE [LARGE SCALE GENOMIC DNA]</scope>
    <source>
        <strain evidence="4">TB1705</strain>
        <tissue evidence="4">Leaf</tissue>
    </source>
</reference>
<keyword evidence="1" id="KW-0175">Coiled coil</keyword>
<dbReference type="SMART" id="SM00612">
    <property type="entry name" value="Kelch"/>
    <property type="match status" value="10"/>
</dbReference>
<feature type="domain" description="DCD" evidence="3">
    <location>
        <begin position="1520"/>
        <end position="1653"/>
    </location>
</feature>
<dbReference type="Pfam" id="PF10539">
    <property type="entry name" value="Dev_Cell_Death"/>
    <property type="match status" value="4"/>
</dbReference>
<dbReference type="SMART" id="SM00767">
    <property type="entry name" value="DCD"/>
    <property type="match status" value="3"/>
</dbReference>
<evidence type="ECO:0000256" key="2">
    <source>
        <dbReference type="SAM" id="MobiDB-lite"/>
    </source>
</evidence>
<evidence type="ECO:0000313" key="5">
    <source>
        <dbReference type="Proteomes" id="UP000541444"/>
    </source>
</evidence>
<dbReference type="InterPro" id="IPR011043">
    <property type="entry name" value="Gal_Oxase/kelch_b-propeller"/>
</dbReference>
<dbReference type="InterPro" id="IPR013989">
    <property type="entry name" value="Dev_and_cell_death_domain"/>
</dbReference>
<dbReference type="PANTHER" id="PTHR46034:SF7">
    <property type="entry name" value="INFLUENZA VIRUS NS1A-BINDING PROTEIN"/>
    <property type="match status" value="1"/>
</dbReference>
<evidence type="ECO:0000256" key="1">
    <source>
        <dbReference type="SAM" id="Coils"/>
    </source>
</evidence>
<dbReference type="SUPFAM" id="SSF50965">
    <property type="entry name" value="Galactose oxidase, central domain"/>
    <property type="match status" value="1"/>
</dbReference>
<feature type="compositionally biased region" description="Basic and acidic residues" evidence="2">
    <location>
        <begin position="223"/>
        <end position="235"/>
    </location>
</feature>
<dbReference type="PANTHER" id="PTHR46034">
    <property type="match status" value="1"/>
</dbReference>
<sequence length="2290" mass="259072">MGRRSKKQVLALLGKQSQYSRSVSGDVMVRRKKQNLTLGEPAQISHSINGSISARNLPKKQLSGMIFGCTNNTIKECLRDELFGLPDNHYSYVRNITPGLPVFLFNYSDRKLHGIFVAITHGQMNINPHGWTKDGSAKTPYPAQVRVRVRRHCESLAEESYKEIIQDNYLGNSSHFWFELDQLQTGRLVALFKSVRVRSYFVANPCDIPTHRTLPSPPPCNDTKSRYEDAEPAPKKDFSCSDRFYIQPGLPQTEPKWADLFKADSKLDARVEDISVSESTVSGFNDFITEPGTSHGTPCLDADYIPLEPKWLAELVTEEKETEEEHVFAKLKQLTFGSDQLYPRSLHQIEDVSTPEHWEDMCYSDAPKVSMKYTDDSIHLFDHQPATYLARQEMDAITALLFEQISRTAALEKKQAESDALLKALQAVSNTRRKAFQDESYKRYEAFQVELDIRRKVFQVETDTCHKVFQAESDAHFSAFQAESDTNLKAFQTNSDKFLKQLKDRYEKKIQEQNHRFEKEFEELKGRVEILEFLLSKKPEDHLEKEIEEPKDRRGTRQWRVWISINNSIWKHVIFILVLSEPETLYKLEMSFSKLYLLIFSSYSRYISSWKAIPLDTISSLLPFRMQGERLGTVALRDDYCDNSYNVMPGSRKKKNQILISREEPTCHSTVNGSVKARNLMMTSLGGVIFGCTHNTLNECLTKRIFGLPAGHFSYVQNIKPGLPLFLFNYIDRKLHGVFEAASNGQMNINPYGWSEDGSERTQFPAQDTTMLEISREREGIFLTLWCLLSKVRVCRRMECQSLTENKYKEIISKNYYDHDRPHYFYFELDHEQTSRLLSLFKSVPVRNSIAVPLLQTRNMLPSNKAIRVGEVSRPSATKEDFRFSGHFYINSGLPQTAVKWAGLFKAAPDLNTGIDDEAISETDFSSGSHSIAEVELETACKWANLFKGDSCLNTGVEDETTSETDIETDISSGVHSITEVEPLGDFEADQTPNTYGEAILETGFSSGNHANAEVMPLGGTTSLNEEESFWETKIVGEEVKNEEHVSFKLRQLDFERDQSKSCQEGAIEDISLSCGTQITAEFSWETESFNEEVKLVGLMRDQTNVCPTDNIEDTPLHLDVEYYEDFPAVEEMREDISDPSDPIYDVSYYPAARAVQKEKYEHLYDNTSVIDQLRQDIEDVKAYAAEQLSEETKLKKKLADSERQVQQLLARVQLLESRSTRSMTCVDELIFFMGGYDGSTWLPSLESYSPSRDFMKSYKPMSSSCAYASATVLNADIYIFGGGNGVNPDVWYDTAEVYSSSTNNWTELSPLVQKKGGLAGATLHDKIYAVGGGNGAECFSEVEMFDLALGCWISMPSMSEKRFALAVAELNGALYAVGGFDGHTYLKSAERFDPRERNSWSMLEGMKTSRGSHSLAVLNEKLYAIGGYDGKEMVPSVEIFDPRMGSWIAGDNMKLARGYSAAAVIGEALYVVGGLGEGRIVVETVERMAKVGKKQTLTLEERPRYTPSVSNAVRNLARENLGGVIFGCTHDTLKECLSKRIFGLPGSHFLYVQYIKLGLPLFLFNYSNRKLHGVFEAASNGHMNINPNGWSGKGSEKTRYPAQVRVCRWIECEPLAEKRYKKIIQDNYYEEPRFWFELDQSQTGRLINLFKSVSVTSSIARPLCPTIQAPLSSNANACGDKKLKLSAKKEDFRYANHFYKKPGLLQSSSKISETEFSIGNHSFTKVEPLSGVISWDEDNYFLDTRKGSKEVKNEQERILLKLKQLNLERDLSKSCLKDYTEDISVPCTTQVTVDYSWETKSFSKEVGQLDLETDNSKVCPNYHNEDISIPCDAKRDIDCLAASAVLAEKCEEDSVCCGTQGTADFSWETESVGEEVEQIGIETPNLCQKDHTEHICVPHDANLAIEYHPATSADAEKKFDEESIHLYDHTSELDELRQEIEKFKALSAKQLRKTTNLEKKLADSEKHVQQLIDRVQLYESKLNPSMTCVDELVYIMGGYDGSTWLSSLESYSPSKETVRSHMPMRYIRAYASATVFNGDIYVFGGGNGVDLDVWYDSVESYNPFSNKWSILPPLIERKGGLAGAALHDKIYAVGGRNRVKYFSEVEMFDLNLGNWVSMHSMLEKLYVDAFTLFFQRFALGVAELNGALYAVGGFDGNNYLESAERIDPRENVSWSRLDNMKKSRGGHSLAVLSEKLYAVGGYNGIEMIPSVEIFDPRMGTWIPGEDMKLSRGYSASAVLGEELYVVGGLGKRHVMTDTVERYVEGRGWMTTSLKGIQKRSDLEYVEKAM</sequence>
<evidence type="ECO:0000313" key="4">
    <source>
        <dbReference type="EMBL" id="KAF6174107.1"/>
    </source>
</evidence>
<feature type="domain" description="DCD" evidence="3">
    <location>
        <begin position="683"/>
        <end position="843"/>
    </location>
</feature>
<keyword evidence="5" id="KW-1185">Reference proteome</keyword>
<name>A0A7J7P3S4_9MAGN</name>
<dbReference type="InterPro" id="IPR044832">
    <property type="entry name" value="NRP-like"/>
</dbReference>
<dbReference type="OrthoDB" id="45365at2759"/>